<comment type="caution">
    <text evidence="2">The sequence shown here is derived from an EMBL/GenBank/DDBJ whole genome shotgun (WGS) entry which is preliminary data.</text>
</comment>
<sequence>MPESVQRDAMPYFLFLCEGRVLAQNIDGRIIDLGEATDENGTFAWRLDGNDEHGEGLKSAAAVLDDIAGHLEFLFLDGQFTSLPDVAEDYAGKLDEAPAKEIVLNEMSDKGGDDNPPAV</sequence>
<reference evidence="1 4" key="2">
    <citation type="submission" date="2019-08" db="EMBL/GenBank/DDBJ databases">
        <title>Prevalence, distribution, and phylogeny of type two toxin-antitoxin genes possessed by Cronobacter species where C. sakazakii homologs follow sequence type lineages.</title>
        <authorList>
            <person name="Finkelstein S."/>
            <person name="Negrete F."/>
            <person name="Jang H."/>
            <person name="Gopinath G.R."/>
            <person name="Tall B.D."/>
        </authorList>
    </citation>
    <scope>NUCLEOTIDE SEQUENCE [LARGE SCALE GENOMIC DNA]</scope>
    <source>
        <strain evidence="1 4">MOD1_GK1257</strain>
    </source>
</reference>
<dbReference type="GeneID" id="92213117"/>
<dbReference type="Proteomes" id="UP000469927">
    <property type="component" value="Unassembled WGS sequence"/>
</dbReference>
<dbReference type="RefSeq" id="WP_038862973.1">
    <property type="nucleotide sequence ID" value="NZ_CP187979.1"/>
</dbReference>
<keyword evidence="4" id="KW-1185">Reference proteome</keyword>
<evidence type="ECO:0000313" key="2">
    <source>
        <dbReference type="EMBL" id="PUX14679.1"/>
    </source>
</evidence>
<evidence type="ECO:0000313" key="1">
    <source>
        <dbReference type="EMBL" id="KAB0882376.1"/>
    </source>
</evidence>
<dbReference type="AlphaFoldDB" id="A0A2T7AT38"/>
<dbReference type="Proteomes" id="UP000244378">
    <property type="component" value="Unassembled WGS sequence"/>
</dbReference>
<proteinExistence type="predicted"/>
<gene>
    <name evidence="2" type="ORF">AUN14_09930</name>
    <name evidence="1" type="ORF">FZI19_08330</name>
</gene>
<dbReference type="EMBL" id="WAGD01000020">
    <property type="protein sequence ID" value="KAB0882376.1"/>
    <property type="molecule type" value="Genomic_DNA"/>
</dbReference>
<evidence type="ECO:0000313" key="4">
    <source>
        <dbReference type="Proteomes" id="UP000469927"/>
    </source>
</evidence>
<organism evidence="2 3">
    <name type="scientific">Cronobacter muytjensii</name>
    <dbReference type="NCBI Taxonomy" id="413501"/>
    <lineage>
        <taxon>Bacteria</taxon>
        <taxon>Pseudomonadati</taxon>
        <taxon>Pseudomonadota</taxon>
        <taxon>Gammaproteobacteria</taxon>
        <taxon>Enterobacterales</taxon>
        <taxon>Enterobacteriaceae</taxon>
        <taxon>Cronobacter</taxon>
    </lineage>
</organism>
<accession>A0A2T7AT38</accession>
<dbReference type="EMBL" id="MSAE01000019">
    <property type="protein sequence ID" value="PUX14679.1"/>
    <property type="molecule type" value="Genomic_DNA"/>
</dbReference>
<reference evidence="2 3" key="1">
    <citation type="submission" date="2016-12" db="EMBL/GenBank/DDBJ databases">
        <title>Analysis of the Molecular Diversity Among Cronobacter Species Isolated from Filth Flies Using a Pan Genomic DNA Microarray.</title>
        <authorList>
            <person name="Pava-Ripoll M."/>
            <person name="Tall B."/>
            <person name="Farber J."/>
            <person name="Fanning S."/>
            <person name="Lehner A."/>
            <person name="Stephan R."/>
            <person name="Pagotto F."/>
            <person name="Iverson C."/>
            <person name="Ziobro G."/>
            <person name="Miller A."/>
            <person name="Pearson R."/>
            <person name="Yan Q."/>
            <person name="Kim M."/>
            <person name="Jeong S."/>
            <person name="Park J."/>
            <person name="Jun S."/>
            <person name="Choi H."/>
            <person name="Chung T."/>
            <person name="Yoo Y."/>
            <person name="Park E."/>
            <person name="Hwang S."/>
            <person name="Lee B."/>
            <person name="Sathyamoorthy V."/>
            <person name="Carter L."/>
            <person name="Mammel M."/>
            <person name="Jackson S."/>
            <person name="Kothary M."/>
            <person name="Patel I."/>
            <person name="Grim C."/>
            <person name="Gopinath G."/>
            <person name="Gangiredla J."/>
            <person name="Chase H."/>
        </authorList>
    </citation>
    <scope>NUCLEOTIDE SEQUENCE [LARGE SCALE GENOMIC DNA]</scope>
    <source>
        <strain evidence="2 3">MOD1-Md1s</strain>
    </source>
</reference>
<evidence type="ECO:0000313" key="3">
    <source>
        <dbReference type="Proteomes" id="UP000244378"/>
    </source>
</evidence>
<name>A0A2T7AT38_9ENTR</name>
<dbReference type="OrthoDB" id="6563456at2"/>
<protein>
    <submittedName>
        <fullName evidence="2">Uncharacterized protein</fullName>
    </submittedName>
</protein>